<reference evidence="4" key="1">
    <citation type="journal article" date="2019" name="bioRxiv">
        <title>The Genome of the Zebra Mussel, Dreissena polymorpha: A Resource for Invasive Species Research.</title>
        <authorList>
            <person name="McCartney M.A."/>
            <person name="Auch B."/>
            <person name="Kono T."/>
            <person name="Mallez S."/>
            <person name="Zhang Y."/>
            <person name="Obille A."/>
            <person name="Becker A."/>
            <person name="Abrahante J.E."/>
            <person name="Garbe J."/>
            <person name="Badalamenti J.P."/>
            <person name="Herman A."/>
            <person name="Mangelson H."/>
            <person name="Liachko I."/>
            <person name="Sullivan S."/>
            <person name="Sone E.D."/>
            <person name="Koren S."/>
            <person name="Silverstein K.A.T."/>
            <person name="Beckman K.B."/>
            <person name="Gohl D.M."/>
        </authorList>
    </citation>
    <scope>NUCLEOTIDE SEQUENCE</scope>
    <source>
        <strain evidence="4">Duluth1</strain>
        <tissue evidence="4">Whole animal</tissue>
    </source>
</reference>
<gene>
    <name evidence="4" type="ORF">DPMN_120587</name>
</gene>
<evidence type="ECO:0000313" key="5">
    <source>
        <dbReference type="Proteomes" id="UP000828390"/>
    </source>
</evidence>
<dbReference type="PROSITE" id="PS50238">
    <property type="entry name" value="RHOGAP"/>
    <property type="match status" value="1"/>
</dbReference>
<feature type="domain" description="Rho-GAP" evidence="3">
    <location>
        <begin position="323"/>
        <end position="375"/>
    </location>
</feature>
<evidence type="ECO:0000259" key="3">
    <source>
        <dbReference type="PROSITE" id="PS50238"/>
    </source>
</evidence>
<sequence length="375" mass="41058">MCSSGPLQSSSLYCQLQSSSLYCQLQSSSLFCQLQSSSIVLCAPYWQLQSSSLVLCAPYCQLQSSSICIASSSLYCQLQSSSLYQYCQLQSSSLFCQLQSSSLYCQLQSSSLVLCAPFCQLQSSSLFCQLQSSSLVLCAPLQSSSLVLCAPYCQFQSSSLFCQLQSSSLVLCAPVAQYHSQLLVVVVSYIAHSYTKRKNVFRLKTYNGSEYLLQADDQMDMLVWIRHISANNNPDLDSQELTESGPTLGSNTSPTPAHKITKKLSVIKQKMPQSPSIKRRKTDTGKPKTWKGKLGKSIKKHMGSSSSTGQIAVVPETGGMFGVPLEDCLPSPNNEVTNNEIAEARGLEMTGVYRIPGNKAAVTILQEEFNKVRMT</sequence>
<protein>
    <recommendedName>
        <fullName evidence="3">Rho-GAP domain-containing protein</fullName>
    </recommendedName>
</protein>
<dbReference type="PANTHER" id="PTHR23175">
    <property type="entry name" value="PDZ DOMAIN-CONTAINING PROTEIN"/>
    <property type="match status" value="1"/>
</dbReference>
<comment type="caution">
    <text evidence="4">The sequence shown here is derived from an EMBL/GenBank/DDBJ whole genome shotgun (WGS) entry which is preliminary data.</text>
</comment>
<name>A0A9D4GKS0_DREPO</name>
<dbReference type="InterPro" id="IPR000198">
    <property type="entry name" value="RhoGAP_dom"/>
</dbReference>
<dbReference type="PRINTS" id="PR00683">
    <property type="entry name" value="SPECTRINPH"/>
</dbReference>
<dbReference type="Pfam" id="PF15410">
    <property type="entry name" value="PH_9"/>
    <property type="match status" value="1"/>
</dbReference>
<organism evidence="4 5">
    <name type="scientific">Dreissena polymorpha</name>
    <name type="common">Zebra mussel</name>
    <name type="synonym">Mytilus polymorpha</name>
    <dbReference type="NCBI Taxonomy" id="45954"/>
    <lineage>
        <taxon>Eukaryota</taxon>
        <taxon>Metazoa</taxon>
        <taxon>Spiralia</taxon>
        <taxon>Lophotrochozoa</taxon>
        <taxon>Mollusca</taxon>
        <taxon>Bivalvia</taxon>
        <taxon>Autobranchia</taxon>
        <taxon>Heteroconchia</taxon>
        <taxon>Euheterodonta</taxon>
        <taxon>Imparidentia</taxon>
        <taxon>Neoheterodontei</taxon>
        <taxon>Myida</taxon>
        <taxon>Dreissenoidea</taxon>
        <taxon>Dreissenidae</taxon>
        <taxon>Dreissena</taxon>
    </lineage>
</organism>
<feature type="compositionally biased region" description="Polar residues" evidence="2">
    <location>
        <begin position="235"/>
        <end position="255"/>
    </location>
</feature>
<dbReference type="InterPro" id="IPR011993">
    <property type="entry name" value="PH-like_dom_sf"/>
</dbReference>
<keyword evidence="1" id="KW-0343">GTPase activation</keyword>
<accession>A0A9D4GKS0</accession>
<dbReference type="SUPFAM" id="SSF50729">
    <property type="entry name" value="PH domain-like"/>
    <property type="match status" value="1"/>
</dbReference>
<dbReference type="AlphaFoldDB" id="A0A9D4GKS0"/>
<feature type="region of interest" description="Disordered" evidence="2">
    <location>
        <begin position="269"/>
        <end position="309"/>
    </location>
</feature>
<dbReference type="InterPro" id="IPR001605">
    <property type="entry name" value="PH_dom-spectrin-type"/>
</dbReference>
<dbReference type="GO" id="GO:0005543">
    <property type="term" value="F:phospholipid binding"/>
    <property type="evidence" value="ECO:0007669"/>
    <property type="project" value="InterPro"/>
</dbReference>
<dbReference type="Proteomes" id="UP000828390">
    <property type="component" value="Unassembled WGS sequence"/>
</dbReference>
<feature type="compositionally biased region" description="Basic residues" evidence="2">
    <location>
        <begin position="288"/>
        <end position="302"/>
    </location>
</feature>
<dbReference type="Gene3D" id="1.10.555.10">
    <property type="entry name" value="Rho GTPase activation protein"/>
    <property type="match status" value="1"/>
</dbReference>
<dbReference type="InterPro" id="IPR008936">
    <property type="entry name" value="Rho_GTPase_activation_prot"/>
</dbReference>
<dbReference type="GO" id="GO:0007165">
    <property type="term" value="P:signal transduction"/>
    <property type="evidence" value="ECO:0007669"/>
    <property type="project" value="InterPro"/>
</dbReference>
<keyword evidence="5" id="KW-1185">Reference proteome</keyword>
<dbReference type="GO" id="GO:0005096">
    <property type="term" value="F:GTPase activator activity"/>
    <property type="evidence" value="ECO:0007669"/>
    <property type="project" value="UniProtKB-KW"/>
</dbReference>
<evidence type="ECO:0000256" key="2">
    <source>
        <dbReference type="SAM" id="MobiDB-lite"/>
    </source>
</evidence>
<dbReference type="PANTHER" id="PTHR23175:SF23">
    <property type="entry name" value="PDZ DOMAIN-CONTAINING PROTEIN"/>
    <property type="match status" value="1"/>
</dbReference>
<dbReference type="EMBL" id="JAIWYP010000005">
    <property type="protein sequence ID" value="KAH3818860.1"/>
    <property type="molecule type" value="Genomic_DNA"/>
</dbReference>
<dbReference type="InterPro" id="IPR041681">
    <property type="entry name" value="PH_9"/>
</dbReference>
<reference evidence="4" key="2">
    <citation type="submission" date="2020-11" db="EMBL/GenBank/DDBJ databases">
        <authorList>
            <person name="McCartney M.A."/>
            <person name="Auch B."/>
            <person name="Kono T."/>
            <person name="Mallez S."/>
            <person name="Becker A."/>
            <person name="Gohl D.M."/>
            <person name="Silverstein K.A.T."/>
            <person name="Koren S."/>
            <person name="Bechman K.B."/>
            <person name="Herman A."/>
            <person name="Abrahante J.E."/>
            <person name="Garbe J."/>
        </authorList>
    </citation>
    <scope>NUCLEOTIDE SEQUENCE</scope>
    <source>
        <strain evidence="4">Duluth1</strain>
        <tissue evidence="4">Whole animal</tissue>
    </source>
</reference>
<evidence type="ECO:0000313" key="4">
    <source>
        <dbReference type="EMBL" id="KAH3818860.1"/>
    </source>
</evidence>
<evidence type="ECO:0000256" key="1">
    <source>
        <dbReference type="ARBA" id="ARBA00022468"/>
    </source>
</evidence>
<proteinExistence type="predicted"/>
<dbReference type="Gene3D" id="2.30.29.30">
    <property type="entry name" value="Pleckstrin-homology domain (PH domain)/Phosphotyrosine-binding domain (PTB)"/>
    <property type="match status" value="1"/>
</dbReference>
<feature type="region of interest" description="Disordered" evidence="2">
    <location>
        <begin position="235"/>
        <end position="256"/>
    </location>
</feature>